<evidence type="ECO:0000256" key="3">
    <source>
        <dbReference type="ARBA" id="ARBA00022475"/>
    </source>
</evidence>
<comment type="subcellular location">
    <subcellularLocation>
        <location evidence="1">Cell membrane</location>
        <topology evidence="1">Multi-pass membrane protein</topology>
    </subcellularLocation>
</comment>
<reference evidence="11 13" key="2">
    <citation type="submission" date="2019-11" db="EMBL/GenBank/DDBJ databases">
        <title>Using colonization assays and comparative genomics to discover symbiosis behaviors and factors in Vibrio fischeri.</title>
        <authorList>
            <person name="Bongrand C."/>
            <person name="Moriano-Gutierrez S."/>
            <person name="Arevalo P."/>
            <person name="Mcfall-Ngai M."/>
            <person name="Visick K."/>
            <person name="Polz M.F."/>
            <person name="Ruby E.G."/>
        </authorList>
    </citation>
    <scope>NUCLEOTIDE SEQUENCE [LARGE SCALE GENOMIC DNA]</scope>
    <source>
        <strain evidence="13">emors.4.1</strain>
        <strain evidence="11">Emors.4.1</strain>
    </source>
</reference>
<keyword evidence="3" id="KW-1003">Cell membrane</keyword>
<gene>
    <name evidence="10" type="ORF">AFI02nite_11110</name>
    <name evidence="11" type="ORF">GNP88_12595</name>
</gene>
<evidence type="ECO:0000256" key="5">
    <source>
        <dbReference type="ARBA" id="ARBA00022989"/>
    </source>
</evidence>
<dbReference type="AlphaFoldDB" id="A0A510UJG7"/>
<dbReference type="PANTHER" id="PTHR30353:SF15">
    <property type="entry name" value="INNER MEMBRANE PROTEIN YABI"/>
    <property type="match status" value="1"/>
</dbReference>
<dbReference type="InterPro" id="IPR032818">
    <property type="entry name" value="DedA-like"/>
</dbReference>
<feature type="domain" description="VTT" evidence="8">
    <location>
        <begin position="23"/>
        <end position="146"/>
    </location>
</feature>
<name>A0A510UJG7_ALIFS</name>
<feature type="transmembrane region" description="Helical" evidence="7">
    <location>
        <begin position="128"/>
        <end position="148"/>
    </location>
</feature>
<evidence type="ECO:0000256" key="7">
    <source>
        <dbReference type="SAM" id="Phobius"/>
    </source>
</evidence>
<keyword evidence="6 7" id="KW-0472">Membrane</keyword>
<feature type="transmembrane region" description="Helical" evidence="7">
    <location>
        <begin position="168"/>
        <end position="185"/>
    </location>
</feature>
<evidence type="ECO:0000313" key="10">
    <source>
        <dbReference type="EMBL" id="GEK13075.1"/>
    </source>
</evidence>
<sequence length="425" mass="48708">MFDTITLFWGALFDALIGPNVFVPGEPFLIAAGFQLHQGIWSGVVAVILGGFLGDQISYVIGRRFGRNAQSWLMRWLPKTRRPIARCRLLLQKRGTIVLLFSRLLGPVAWIVPFIAGVNHIGWGRFTLLTSLGLLLGVTQFVLWGYLLSYGIDTLPWLKEFELFVIEHMQSIVVLILLIAFLIIAKRYQWRRLGFKFSLVLIVSVAYLNYSHFFWTADDLIKDVKIKPLYFDETRTVFKAFPGESSFFDAQAINVVFIGNNPQTIMNQLGWIENKTFSRNDINLVDYFLLMRNKTPPVSDLFWNGRVQDMAFQLPGNLLKRSHIRWWNAGRNSGEQQVWLGALSYDDGLTFTPYRGIVTMLHSIDSDVDKERDKFKRTIDLFSNNLSTSKQAYSAPVSKDEEHDYYSDGEILVIRTRTLPIGNNG</sequence>
<evidence type="ECO:0000256" key="1">
    <source>
        <dbReference type="ARBA" id="ARBA00004651"/>
    </source>
</evidence>
<feature type="transmembrane region" description="Helical" evidence="7">
    <location>
        <begin position="197"/>
        <end position="215"/>
    </location>
</feature>
<dbReference type="EMBL" id="BJTZ01000004">
    <property type="protein sequence ID" value="GEK13075.1"/>
    <property type="molecule type" value="Genomic_DNA"/>
</dbReference>
<dbReference type="InterPro" id="IPR032816">
    <property type="entry name" value="VTT_dom"/>
</dbReference>
<evidence type="ECO:0000256" key="4">
    <source>
        <dbReference type="ARBA" id="ARBA00022692"/>
    </source>
</evidence>
<keyword evidence="4 7" id="KW-0812">Transmembrane</keyword>
<dbReference type="InterPro" id="IPR025902">
    <property type="entry name" value="LssY-like-C_dom"/>
</dbReference>
<evidence type="ECO:0000256" key="2">
    <source>
        <dbReference type="ARBA" id="ARBA00010792"/>
    </source>
</evidence>
<evidence type="ECO:0000313" key="11">
    <source>
        <dbReference type="EMBL" id="MUK50004.1"/>
    </source>
</evidence>
<comment type="caution">
    <text evidence="10">The sequence shown here is derived from an EMBL/GenBank/DDBJ whole genome shotgun (WGS) entry which is preliminary data.</text>
</comment>
<dbReference type="RefSeq" id="WP_146862559.1">
    <property type="nucleotide sequence ID" value="NZ_BJTZ01000004.1"/>
</dbReference>
<accession>A0A510UJG7</accession>
<evidence type="ECO:0000259" key="8">
    <source>
        <dbReference type="Pfam" id="PF09335"/>
    </source>
</evidence>
<dbReference type="Pfam" id="PF09335">
    <property type="entry name" value="VTT_dom"/>
    <property type="match status" value="1"/>
</dbReference>
<evidence type="ECO:0000256" key="6">
    <source>
        <dbReference type="ARBA" id="ARBA00023136"/>
    </source>
</evidence>
<keyword evidence="5 7" id="KW-1133">Transmembrane helix</keyword>
<dbReference type="Proteomes" id="UP000448038">
    <property type="component" value="Unassembled WGS sequence"/>
</dbReference>
<dbReference type="GO" id="GO:0005886">
    <property type="term" value="C:plasma membrane"/>
    <property type="evidence" value="ECO:0007669"/>
    <property type="project" value="UniProtKB-SubCell"/>
</dbReference>
<protein>
    <submittedName>
        <fullName evidence="10">Uncharacterized protein</fullName>
    </submittedName>
</protein>
<dbReference type="PANTHER" id="PTHR30353">
    <property type="entry name" value="INNER MEMBRANE PROTEIN DEDA-RELATED"/>
    <property type="match status" value="1"/>
</dbReference>
<feature type="domain" description="LssY-like C-terminal" evidence="9">
    <location>
        <begin position="245"/>
        <end position="410"/>
    </location>
</feature>
<evidence type="ECO:0000313" key="12">
    <source>
        <dbReference type="Proteomes" id="UP000321787"/>
    </source>
</evidence>
<proteinExistence type="inferred from homology"/>
<dbReference type="Pfam" id="PF14067">
    <property type="entry name" value="LssY_C"/>
    <property type="match status" value="1"/>
</dbReference>
<evidence type="ECO:0000313" key="13">
    <source>
        <dbReference type="Proteomes" id="UP000448038"/>
    </source>
</evidence>
<evidence type="ECO:0000259" key="9">
    <source>
        <dbReference type="Pfam" id="PF14067"/>
    </source>
</evidence>
<comment type="similarity">
    <text evidence="2">Belongs to the DedA family.</text>
</comment>
<organism evidence="10 12">
    <name type="scientific">Aliivibrio fischeri</name>
    <name type="common">Vibrio fischeri</name>
    <dbReference type="NCBI Taxonomy" id="668"/>
    <lineage>
        <taxon>Bacteria</taxon>
        <taxon>Pseudomonadati</taxon>
        <taxon>Pseudomonadota</taxon>
        <taxon>Gammaproteobacteria</taxon>
        <taxon>Vibrionales</taxon>
        <taxon>Vibrionaceae</taxon>
        <taxon>Aliivibrio</taxon>
    </lineage>
</organism>
<dbReference type="Proteomes" id="UP000321787">
    <property type="component" value="Unassembled WGS sequence"/>
</dbReference>
<reference evidence="10 12" key="1">
    <citation type="submission" date="2019-07" db="EMBL/GenBank/DDBJ databases">
        <title>Whole genome shotgun sequence of Aliivibrio fischeri NBRC 101058.</title>
        <authorList>
            <person name="Hosoyama A."/>
            <person name="Uohara A."/>
            <person name="Ohji S."/>
            <person name="Ichikawa N."/>
        </authorList>
    </citation>
    <scope>NUCLEOTIDE SEQUENCE [LARGE SCALE GENOMIC DNA]</scope>
    <source>
        <strain evidence="10 12">NBRC 101058</strain>
    </source>
</reference>
<dbReference type="EMBL" id="WOBN01000019">
    <property type="protein sequence ID" value="MUK50004.1"/>
    <property type="molecule type" value="Genomic_DNA"/>
</dbReference>